<sequence length="172" mass="18884">MSNPIPEKIVNYNVYDDTNKLVAVTGEVTLPNLEPLTETVSGAGILGEYDSVSPGHFGPMSVEIQFRALLDKSFDLQRNKNRSIVLRAAQQSYDLASGVVSYRGLKITLKGQPKGLNPGKIGVNVQTETTSVLEVIYMKVELNGKVLLELDKINFIYKLNGEDQLGGMKKLI</sequence>
<protein>
    <submittedName>
        <fullName evidence="1">Phage major tail tube protein</fullName>
    </submittedName>
</protein>
<name>A0ABT6R004_9BACL</name>
<gene>
    <name evidence="1" type="ORF">QK289_04075</name>
</gene>
<dbReference type="InterPro" id="IPR006498">
    <property type="entry name" value="Tail_tube"/>
</dbReference>
<accession>A0ABT6R004</accession>
<evidence type="ECO:0000313" key="1">
    <source>
        <dbReference type="EMBL" id="MDI3234175.1"/>
    </source>
</evidence>
<dbReference type="EMBL" id="JASBQV010000004">
    <property type="protein sequence ID" value="MDI3234175.1"/>
    <property type="molecule type" value="Genomic_DNA"/>
</dbReference>
<dbReference type="Pfam" id="PF04985">
    <property type="entry name" value="Phage_tube"/>
    <property type="match status" value="1"/>
</dbReference>
<keyword evidence="2" id="KW-1185">Reference proteome</keyword>
<dbReference type="RefSeq" id="WP_214720725.1">
    <property type="nucleotide sequence ID" value="NZ_JASBQV010000004.1"/>
</dbReference>
<organism evidence="1 2">
    <name type="scientific">Exiguobacterium antarcticum</name>
    <dbReference type="NCBI Taxonomy" id="132920"/>
    <lineage>
        <taxon>Bacteria</taxon>
        <taxon>Bacillati</taxon>
        <taxon>Bacillota</taxon>
        <taxon>Bacilli</taxon>
        <taxon>Bacillales</taxon>
        <taxon>Bacillales Family XII. Incertae Sedis</taxon>
        <taxon>Exiguobacterium</taxon>
    </lineage>
</organism>
<dbReference type="Proteomes" id="UP001243286">
    <property type="component" value="Unassembled WGS sequence"/>
</dbReference>
<reference evidence="1 2" key="1">
    <citation type="submission" date="2023-04" db="EMBL/GenBank/DDBJ databases">
        <title>Antarctic isolates genomes.</title>
        <authorList>
            <person name="Dimov S.G."/>
        </authorList>
    </citation>
    <scope>NUCLEOTIDE SEQUENCE [LARGE SCALE GENOMIC DNA]</scope>
    <source>
        <strain evidence="1 2">AL19</strain>
    </source>
</reference>
<proteinExistence type="predicted"/>
<evidence type="ECO:0000313" key="2">
    <source>
        <dbReference type="Proteomes" id="UP001243286"/>
    </source>
</evidence>
<comment type="caution">
    <text evidence="1">The sequence shown here is derived from an EMBL/GenBank/DDBJ whole genome shotgun (WGS) entry which is preliminary data.</text>
</comment>